<sequence length="47" mass="5249">MDKVTLSAQLFNAVTSYLATKPFQEVVQLIGAIEKEVQAQRNVEPNE</sequence>
<gene>
    <name evidence="1" type="ORF">UFOVP251_57</name>
</gene>
<accession>A0A6J5LIW6</accession>
<proteinExistence type="predicted"/>
<organism evidence="1">
    <name type="scientific">uncultured Caudovirales phage</name>
    <dbReference type="NCBI Taxonomy" id="2100421"/>
    <lineage>
        <taxon>Viruses</taxon>
        <taxon>Duplodnaviria</taxon>
        <taxon>Heunggongvirae</taxon>
        <taxon>Uroviricota</taxon>
        <taxon>Caudoviricetes</taxon>
        <taxon>Peduoviridae</taxon>
        <taxon>Maltschvirus</taxon>
        <taxon>Maltschvirus maltsch</taxon>
    </lineage>
</organism>
<protein>
    <submittedName>
        <fullName evidence="1">Uncharacterized protein</fullName>
    </submittedName>
</protein>
<evidence type="ECO:0000313" key="1">
    <source>
        <dbReference type="EMBL" id="CAB4133027.1"/>
    </source>
</evidence>
<name>A0A6J5LIW6_9CAUD</name>
<dbReference type="EMBL" id="LR796272">
    <property type="protein sequence ID" value="CAB4133027.1"/>
    <property type="molecule type" value="Genomic_DNA"/>
</dbReference>
<reference evidence="1" key="1">
    <citation type="submission" date="2020-04" db="EMBL/GenBank/DDBJ databases">
        <authorList>
            <person name="Chiriac C."/>
            <person name="Salcher M."/>
            <person name="Ghai R."/>
            <person name="Kavagutti S V."/>
        </authorList>
    </citation>
    <scope>NUCLEOTIDE SEQUENCE</scope>
</reference>